<comment type="subcellular location">
    <subcellularLocation>
        <location evidence="1">Cell membrane</location>
        <topology evidence="1">Multi-pass membrane protein</topology>
    </subcellularLocation>
</comment>
<dbReference type="InterPro" id="IPR007353">
    <property type="entry name" value="DUF421"/>
</dbReference>
<dbReference type="Gene3D" id="3.30.240.20">
    <property type="entry name" value="bsu07140 like domains"/>
    <property type="match status" value="1"/>
</dbReference>
<organism evidence="9 10">
    <name type="scientific">Brachybacterium huguangmaarense</name>
    <dbReference type="NCBI Taxonomy" id="1652028"/>
    <lineage>
        <taxon>Bacteria</taxon>
        <taxon>Bacillati</taxon>
        <taxon>Actinomycetota</taxon>
        <taxon>Actinomycetes</taxon>
        <taxon>Micrococcales</taxon>
        <taxon>Dermabacteraceae</taxon>
        <taxon>Brachybacterium</taxon>
    </lineage>
</organism>
<evidence type="ECO:0000256" key="2">
    <source>
        <dbReference type="ARBA" id="ARBA00006448"/>
    </source>
</evidence>
<dbReference type="PANTHER" id="PTHR34582">
    <property type="entry name" value="UPF0702 TRANSMEMBRANE PROTEIN YCAP"/>
    <property type="match status" value="1"/>
</dbReference>
<dbReference type="Pfam" id="PF04239">
    <property type="entry name" value="DUF421"/>
    <property type="match status" value="1"/>
</dbReference>
<evidence type="ECO:0000259" key="8">
    <source>
        <dbReference type="Pfam" id="PF04239"/>
    </source>
</evidence>
<evidence type="ECO:0000313" key="10">
    <source>
        <dbReference type="Proteomes" id="UP001164305"/>
    </source>
</evidence>
<sequence>MLTDMFALDMSVWEKALRTVGVYLALLILIRVFGKRLMAQMNSQDLVVVLLLSNVVQNAIIGNDNSLLGGVIGAVVLVAANWALDEVSGRVGWFDRLVNGTPTALITDGAPDTEALRRLSITSHELDVTLHEQGADAVAEVQRATIGPGGAVLIELNDGDRSVSRDDLAAAVTALREHLDARLDAVETSRR</sequence>
<protein>
    <submittedName>
        <fullName evidence="9">DUF421 domain-containing protein</fullName>
    </submittedName>
</protein>
<dbReference type="PANTHER" id="PTHR34582:SF2">
    <property type="entry name" value="UPF0702 TRANSMEMBRANE PROTEIN YDFR"/>
    <property type="match status" value="1"/>
</dbReference>
<evidence type="ECO:0000256" key="7">
    <source>
        <dbReference type="SAM" id="Phobius"/>
    </source>
</evidence>
<dbReference type="EMBL" id="CP107020">
    <property type="protein sequence ID" value="UYG18243.1"/>
    <property type="molecule type" value="Genomic_DNA"/>
</dbReference>
<evidence type="ECO:0000313" key="9">
    <source>
        <dbReference type="EMBL" id="UYG18243.1"/>
    </source>
</evidence>
<gene>
    <name evidence="9" type="ORF">BRM3_09355</name>
</gene>
<keyword evidence="3" id="KW-1003">Cell membrane</keyword>
<name>A0ABY6G4U2_9MICO</name>
<keyword evidence="6 7" id="KW-0472">Membrane</keyword>
<dbReference type="RefSeq" id="WP_263595435.1">
    <property type="nucleotide sequence ID" value="NZ_CP107020.1"/>
</dbReference>
<keyword evidence="5 7" id="KW-1133">Transmembrane helix</keyword>
<comment type="similarity">
    <text evidence="2">Belongs to the UPF0702 family.</text>
</comment>
<evidence type="ECO:0000256" key="4">
    <source>
        <dbReference type="ARBA" id="ARBA00022692"/>
    </source>
</evidence>
<dbReference type="Proteomes" id="UP001164305">
    <property type="component" value="Chromosome"/>
</dbReference>
<reference evidence="9" key="1">
    <citation type="submission" date="2022-10" db="EMBL/GenBank/DDBJ databases">
        <title>Whole-Genome Sequencing of Brachybacterium huguangmaarense BRM-3, Isolated from Betula schmidtii.</title>
        <authorList>
            <person name="Haam D."/>
        </authorList>
    </citation>
    <scope>NUCLEOTIDE SEQUENCE</scope>
    <source>
        <strain evidence="9">BRM-3</strain>
    </source>
</reference>
<accession>A0ABY6G4U2</accession>
<dbReference type="InterPro" id="IPR023090">
    <property type="entry name" value="UPF0702_alpha/beta_dom_sf"/>
</dbReference>
<evidence type="ECO:0000256" key="5">
    <source>
        <dbReference type="ARBA" id="ARBA00022989"/>
    </source>
</evidence>
<evidence type="ECO:0000256" key="3">
    <source>
        <dbReference type="ARBA" id="ARBA00022475"/>
    </source>
</evidence>
<feature type="domain" description="YetF C-terminal" evidence="8">
    <location>
        <begin position="92"/>
        <end position="159"/>
    </location>
</feature>
<evidence type="ECO:0000256" key="1">
    <source>
        <dbReference type="ARBA" id="ARBA00004651"/>
    </source>
</evidence>
<evidence type="ECO:0000256" key="6">
    <source>
        <dbReference type="ARBA" id="ARBA00023136"/>
    </source>
</evidence>
<proteinExistence type="inferred from homology"/>
<keyword evidence="10" id="KW-1185">Reference proteome</keyword>
<feature type="transmembrane region" description="Helical" evidence="7">
    <location>
        <begin position="16"/>
        <end position="34"/>
    </location>
</feature>
<keyword evidence="4 7" id="KW-0812">Transmembrane</keyword>